<evidence type="ECO:0000256" key="5">
    <source>
        <dbReference type="ARBA" id="ARBA00022723"/>
    </source>
</evidence>
<keyword evidence="5" id="KW-0479">Metal-binding</keyword>
<evidence type="ECO:0000313" key="9">
    <source>
        <dbReference type="EMBL" id="VDO50513.1"/>
    </source>
</evidence>
<protein>
    <recommendedName>
        <fullName evidence="3">ribonuclease H</fullName>
        <ecNumber evidence="3">3.1.26.4</ecNumber>
    </recommendedName>
</protein>
<keyword evidence="4" id="KW-0540">Nuclease</keyword>
<dbReference type="SUPFAM" id="SSF53098">
    <property type="entry name" value="Ribonuclease H-like"/>
    <property type="match status" value="3"/>
</dbReference>
<sequence>MIGSLVRNRFAALPVSTQAALRFYCQPSTSQSTKSNVVEVCTTGYSFTKSSGRVGKYGIFWGHNDPRNSICEVPGITNVAAMLMAMIDAVRVARKDDSLEKMVIYTDFNCPPGFHSKLKTYAMRDFHSYLGPKMKNAELLKDLYESTKDMNVVFKHRPAVEDKKPNYVIANILEGENYASKSRPPDSPPIEIHCGYGDEMEASGETPTTSSEGWPHVYTTALYKSSKNGFKSASYAVVWPEKRHGNDTMHRLALVPVTQFRAQLSAIEEALKQAVENRLPQVVVVTDSQAFMTNWRKGWTKPSGTFAPNKFLYNRIRDLTQEGIEVRFRYETPQKDSPVWSLALDKCLEAIDLPVVGKDRSEYNRELKEILLTETDSLESSDVHRVRIFKRSPNFTSKIVWEGEDAEYSDKHNEEERKTHHALFAVLEKASASGMRQLIIRTDSPRLILSAENWLPVWHRTGWRNSLHKPIADADVWKKIWSLKKTVKVYWELMDPMDDNDKAAAQLNVVSISNKV</sequence>
<dbReference type="InterPro" id="IPR036397">
    <property type="entry name" value="RNaseH_sf"/>
</dbReference>
<dbReference type="GO" id="GO:0043137">
    <property type="term" value="P:DNA replication, removal of RNA primer"/>
    <property type="evidence" value="ECO:0007669"/>
    <property type="project" value="TreeGrafter"/>
</dbReference>
<keyword evidence="7" id="KW-0378">Hydrolase</keyword>
<evidence type="ECO:0000256" key="1">
    <source>
        <dbReference type="ARBA" id="ARBA00000077"/>
    </source>
</evidence>
<dbReference type="Proteomes" id="UP000268014">
    <property type="component" value="Unassembled WGS sequence"/>
</dbReference>
<dbReference type="PANTHER" id="PTHR10642:SF26">
    <property type="entry name" value="RIBONUCLEASE H1"/>
    <property type="match status" value="1"/>
</dbReference>
<evidence type="ECO:0000313" key="11">
    <source>
        <dbReference type="WBParaSite" id="HPLM_0001376301-mRNA-1"/>
    </source>
</evidence>
<evidence type="ECO:0000259" key="8">
    <source>
        <dbReference type="Pfam" id="PF00075"/>
    </source>
</evidence>
<dbReference type="WBParaSite" id="HPLM_0001376301-mRNA-1">
    <property type="protein sequence ID" value="HPLM_0001376301-mRNA-1"/>
    <property type="gene ID" value="HPLM_0001376301"/>
</dbReference>
<dbReference type="EMBL" id="UZAF01018331">
    <property type="protein sequence ID" value="VDO50513.1"/>
    <property type="molecule type" value="Genomic_DNA"/>
</dbReference>
<dbReference type="PANTHER" id="PTHR10642">
    <property type="entry name" value="RIBONUCLEASE H1"/>
    <property type="match status" value="1"/>
</dbReference>
<name>A0A0N4WQP4_HAEPC</name>
<proteinExistence type="inferred from homology"/>
<evidence type="ECO:0000313" key="10">
    <source>
        <dbReference type="Proteomes" id="UP000268014"/>
    </source>
</evidence>
<evidence type="ECO:0000256" key="2">
    <source>
        <dbReference type="ARBA" id="ARBA00005300"/>
    </source>
</evidence>
<feature type="domain" description="RNase H type-1" evidence="8">
    <location>
        <begin position="417"/>
        <end position="492"/>
    </location>
</feature>
<dbReference type="OrthoDB" id="407198at2759"/>
<dbReference type="AlphaFoldDB" id="A0A0N4WQP4"/>
<reference evidence="11" key="1">
    <citation type="submission" date="2017-02" db="UniProtKB">
        <authorList>
            <consortium name="WormBaseParasite"/>
        </authorList>
    </citation>
    <scope>IDENTIFICATION</scope>
</reference>
<dbReference type="InterPro" id="IPR050092">
    <property type="entry name" value="RNase_H"/>
</dbReference>
<dbReference type="InterPro" id="IPR002156">
    <property type="entry name" value="RNaseH_domain"/>
</dbReference>
<dbReference type="STRING" id="6290.A0A0N4WQP4"/>
<reference evidence="9 10" key="2">
    <citation type="submission" date="2018-11" db="EMBL/GenBank/DDBJ databases">
        <authorList>
            <consortium name="Pathogen Informatics"/>
        </authorList>
    </citation>
    <scope>NUCLEOTIDE SEQUENCE [LARGE SCALE GENOMIC DNA]</scope>
    <source>
        <strain evidence="9 10">MHpl1</strain>
    </source>
</reference>
<comment type="catalytic activity">
    <reaction evidence="1">
        <text>Endonucleolytic cleavage to 5'-phosphomonoester.</text>
        <dbReference type="EC" id="3.1.26.4"/>
    </reaction>
</comment>
<dbReference type="GO" id="GO:0046872">
    <property type="term" value="F:metal ion binding"/>
    <property type="evidence" value="ECO:0007669"/>
    <property type="project" value="UniProtKB-KW"/>
</dbReference>
<accession>A0A0N4WQP4</accession>
<evidence type="ECO:0000256" key="7">
    <source>
        <dbReference type="ARBA" id="ARBA00022801"/>
    </source>
</evidence>
<keyword evidence="6" id="KW-0255">Endonuclease</keyword>
<comment type="similarity">
    <text evidence="2">Belongs to the RNase H family.</text>
</comment>
<dbReference type="OMA" id="TSSAHFM"/>
<dbReference type="GO" id="GO:0004523">
    <property type="term" value="F:RNA-DNA hybrid ribonuclease activity"/>
    <property type="evidence" value="ECO:0007669"/>
    <property type="project" value="UniProtKB-EC"/>
</dbReference>
<dbReference type="EC" id="3.1.26.4" evidence="3"/>
<dbReference type="Pfam" id="PF00075">
    <property type="entry name" value="RNase_H"/>
    <property type="match status" value="1"/>
</dbReference>
<keyword evidence="10" id="KW-1185">Reference proteome</keyword>
<dbReference type="InterPro" id="IPR012337">
    <property type="entry name" value="RNaseH-like_sf"/>
</dbReference>
<dbReference type="GO" id="GO:0003676">
    <property type="term" value="F:nucleic acid binding"/>
    <property type="evidence" value="ECO:0007669"/>
    <property type="project" value="InterPro"/>
</dbReference>
<evidence type="ECO:0000256" key="6">
    <source>
        <dbReference type="ARBA" id="ARBA00022759"/>
    </source>
</evidence>
<organism evidence="11">
    <name type="scientific">Haemonchus placei</name>
    <name type="common">Barber's pole worm</name>
    <dbReference type="NCBI Taxonomy" id="6290"/>
    <lineage>
        <taxon>Eukaryota</taxon>
        <taxon>Metazoa</taxon>
        <taxon>Ecdysozoa</taxon>
        <taxon>Nematoda</taxon>
        <taxon>Chromadorea</taxon>
        <taxon>Rhabditida</taxon>
        <taxon>Rhabditina</taxon>
        <taxon>Rhabditomorpha</taxon>
        <taxon>Strongyloidea</taxon>
        <taxon>Trichostrongylidae</taxon>
        <taxon>Haemonchus</taxon>
    </lineage>
</organism>
<evidence type="ECO:0000256" key="4">
    <source>
        <dbReference type="ARBA" id="ARBA00022722"/>
    </source>
</evidence>
<gene>
    <name evidence="9" type="ORF">HPLM_LOCUS13755</name>
</gene>
<evidence type="ECO:0000256" key="3">
    <source>
        <dbReference type="ARBA" id="ARBA00012180"/>
    </source>
</evidence>
<dbReference type="Gene3D" id="3.30.420.10">
    <property type="entry name" value="Ribonuclease H-like superfamily/Ribonuclease H"/>
    <property type="match status" value="3"/>
</dbReference>